<dbReference type="GO" id="GO:0016020">
    <property type="term" value="C:membrane"/>
    <property type="evidence" value="ECO:0007669"/>
    <property type="project" value="UniProtKB-SubCell"/>
</dbReference>
<dbReference type="GO" id="GO:0012505">
    <property type="term" value="C:endomembrane system"/>
    <property type="evidence" value="ECO:0007669"/>
    <property type="project" value="UniProtKB-SubCell"/>
</dbReference>
<evidence type="ECO:0000256" key="1">
    <source>
        <dbReference type="ARBA" id="ARBA00004127"/>
    </source>
</evidence>
<feature type="transmembrane region" description="Helical" evidence="7">
    <location>
        <begin position="418"/>
        <end position="438"/>
    </location>
</feature>
<keyword evidence="4 7" id="KW-1133">Transmembrane helix</keyword>
<accession>A0A2W2BKE2</accession>
<feature type="transmembrane region" description="Helical" evidence="7">
    <location>
        <begin position="6"/>
        <end position="24"/>
    </location>
</feature>
<dbReference type="GO" id="GO:0042773">
    <property type="term" value="P:ATP synthesis coupled electron transport"/>
    <property type="evidence" value="ECO:0007669"/>
    <property type="project" value="InterPro"/>
</dbReference>
<feature type="domain" description="NADH:quinone oxidoreductase/Mrp antiporter transmembrane" evidence="8">
    <location>
        <begin position="140"/>
        <end position="427"/>
    </location>
</feature>
<feature type="transmembrane region" description="Helical" evidence="7">
    <location>
        <begin position="31"/>
        <end position="51"/>
    </location>
</feature>
<dbReference type="InterPro" id="IPR001750">
    <property type="entry name" value="ND/Mrp_TM"/>
</dbReference>
<comment type="caution">
    <text evidence="9">The sequence shown here is derived from an EMBL/GenBank/DDBJ whole genome shotgun (WGS) entry which is preliminary data.</text>
</comment>
<feature type="transmembrane region" description="Helical" evidence="7">
    <location>
        <begin position="147"/>
        <end position="164"/>
    </location>
</feature>
<feature type="transmembrane region" description="Helical" evidence="7">
    <location>
        <begin position="282"/>
        <end position="304"/>
    </location>
</feature>
<keyword evidence="3 6" id="KW-0812">Transmembrane</keyword>
<dbReference type="GO" id="GO:0008137">
    <property type="term" value="F:NADH dehydrogenase (ubiquinone) activity"/>
    <property type="evidence" value="ECO:0007669"/>
    <property type="project" value="InterPro"/>
</dbReference>
<evidence type="ECO:0000256" key="4">
    <source>
        <dbReference type="ARBA" id="ARBA00022989"/>
    </source>
</evidence>
<protein>
    <submittedName>
        <fullName evidence="9">NADH-quinone oxidoreductase subunit M</fullName>
    </submittedName>
</protein>
<dbReference type="AlphaFoldDB" id="A0A2W2BKE2"/>
<gene>
    <name evidence="9" type="ORF">C1I99_27065</name>
</gene>
<feature type="transmembrane region" description="Helical" evidence="7">
    <location>
        <begin position="91"/>
        <end position="111"/>
    </location>
</feature>
<dbReference type="GO" id="GO:0003954">
    <property type="term" value="F:NADH dehydrogenase activity"/>
    <property type="evidence" value="ECO:0007669"/>
    <property type="project" value="TreeGrafter"/>
</dbReference>
<keyword evidence="5 7" id="KW-0472">Membrane</keyword>
<feature type="transmembrane region" description="Helical" evidence="7">
    <location>
        <begin position="337"/>
        <end position="360"/>
    </location>
</feature>
<dbReference type="GO" id="GO:0015990">
    <property type="term" value="P:electron transport coupled proton transport"/>
    <property type="evidence" value="ECO:0007669"/>
    <property type="project" value="TreeGrafter"/>
</dbReference>
<dbReference type="InterPro" id="IPR003918">
    <property type="entry name" value="NADH_UbQ_OxRdtase"/>
</dbReference>
<feature type="transmembrane region" description="Helical" evidence="7">
    <location>
        <begin position="123"/>
        <end position="141"/>
    </location>
</feature>
<dbReference type="RefSeq" id="WP_111137052.1">
    <property type="nucleotide sequence ID" value="NZ_POUB01000290.1"/>
</dbReference>
<comment type="similarity">
    <text evidence="2">Belongs to the complex I subunit 4 family.</text>
</comment>
<organism evidence="9 10">
    <name type="scientific">Micromonospora deserti</name>
    <dbReference type="NCBI Taxonomy" id="2070366"/>
    <lineage>
        <taxon>Bacteria</taxon>
        <taxon>Bacillati</taxon>
        <taxon>Actinomycetota</taxon>
        <taxon>Actinomycetes</taxon>
        <taxon>Micromonosporales</taxon>
        <taxon>Micromonosporaceae</taxon>
        <taxon>Micromonospora</taxon>
    </lineage>
</organism>
<dbReference type="Pfam" id="PF00361">
    <property type="entry name" value="Proton_antipo_M"/>
    <property type="match status" value="1"/>
</dbReference>
<feature type="transmembrane region" description="Helical" evidence="7">
    <location>
        <begin position="176"/>
        <end position="198"/>
    </location>
</feature>
<evidence type="ECO:0000256" key="2">
    <source>
        <dbReference type="ARBA" id="ARBA00009025"/>
    </source>
</evidence>
<evidence type="ECO:0000313" key="9">
    <source>
        <dbReference type="EMBL" id="PZF87881.1"/>
    </source>
</evidence>
<feature type="transmembrane region" description="Helical" evidence="7">
    <location>
        <begin position="465"/>
        <end position="489"/>
    </location>
</feature>
<evidence type="ECO:0000313" key="10">
    <source>
        <dbReference type="Proteomes" id="UP000248749"/>
    </source>
</evidence>
<feature type="transmembrane region" description="Helical" evidence="7">
    <location>
        <begin position="253"/>
        <end position="276"/>
    </location>
</feature>
<dbReference type="EMBL" id="POUB01000290">
    <property type="protein sequence ID" value="PZF87881.1"/>
    <property type="molecule type" value="Genomic_DNA"/>
</dbReference>
<dbReference type="OrthoDB" id="9768329at2"/>
<dbReference type="PRINTS" id="PR01437">
    <property type="entry name" value="NUOXDRDTASE4"/>
</dbReference>
<sequence>MSLGEFLLVAVLAVPALGALAVAATPQDRAARLVGTVAAALTLLAGALLAVGDRAWFAYAPAGPAVRPWHRLDLPWVPGLDLRFHLGVDGISWPLVVLTALLTLLCCGYTLWRVPAGGSGRALVALLLVVEVGILGTFLALDLVLFFVFFEVVLLPMYAVIAGWGGADRRRAARKFALYTLFGSVLLLVGVYVVVAAAGTADVVALTGGAGLSRGTQLAAFTLLAVAFAVKSPLWPLHSWLPDAHTQAPTVGSVILAGVLLKMGTYGLIRVAVGVAPEGARWAAPVLGVLAVAAIGVGALVCLAQTELKRLIAYSSVGHMGFVLLGVATLTSTGIQAALIGNVAHGVITGLLFFLAGAIKDRTHTGDLAELSGLRETAPRLAGLLGFAAVASLGLPGLAGFWGEALAVIAAVEVGGPLWTTLGVLAAVGGALTAAYVLRLLRRVTHGRPSPAVGRLAPGLAGAELGAWAPLVLLALAVGLAPTLVLGVAEAPVAALVEVLP</sequence>
<evidence type="ECO:0000256" key="5">
    <source>
        <dbReference type="ARBA" id="ARBA00023136"/>
    </source>
</evidence>
<evidence type="ECO:0000256" key="6">
    <source>
        <dbReference type="RuleBase" id="RU000320"/>
    </source>
</evidence>
<dbReference type="PANTHER" id="PTHR43507">
    <property type="entry name" value="NADH-UBIQUINONE OXIDOREDUCTASE CHAIN 4"/>
    <property type="match status" value="1"/>
</dbReference>
<keyword evidence="10" id="KW-1185">Reference proteome</keyword>
<feature type="transmembrane region" description="Helical" evidence="7">
    <location>
        <begin position="311"/>
        <end position="331"/>
    </location>
</feature>
<feature type="transmembrane region" description="Helical" evidence="7">
    <location>
        <begin position="218"/>
        <end position="241"/>
    </location>
</feature>
<proteinExistence type="inferred from homology"/>
<dbReference type="GO" id="GO:0048039">
    <property type="term" value="F:ubiquinone binding"/>
    <property type="evidence" value="ECO:0007669"/>
    <property type="project" value="TreeGrafter"/>
</dbReference>
<comment type="subcellular location">
    <subcellularLocation>
        <location evidence="1">Endomembrane system</location>
        <topology evidence="1">Multi-pass membrane protein</topology>
    </subcellularLocation>
    <subcellularLocation>
        <location evidence="6">Membrane</location>
        <topology evidence="6">Multi-pass membrane protein</topology>
    </subcellularLocation>
</comment>
<evidence type="ECO:0000256" key="3">
    <source>
        <dbReference type="ARBA" id="ARBA00022692"/>
    </source>
</evidence>
<dbReference type="InterPro" id="IPR010227">
    <property type="entry name" value="NADH_Q_OxRdtase_chainM/4"/>
</dbReference>
<evidence type="ECO:0000259" key="8">
    <source>
        <dbReference type="Pfam" id="PF00361"/>
    </source>
</evidence>
<dbReference type="NCBIfam" id="TIGR01972">
    <property type="entry name" value="NDH_I_M"/>
    <property type="match status" value="1"/>
</dbReference>
<name>A0A2W2BKE2_9ACTN</name>
<dbReference type="Proteomes" id="UP000248749">
    <property type="component" value="Unassembled WGS sequence"/>
</dbReference>
<feature type="transmembrane region" description="Helical" evidence="7">
    <location>
        <begin position="381"/>
        <end position="412"/>
    </location>
</feature>
<reference evidence="9 10" key="1">
    <citation type="submission" date="2018-01" db="EMBL/GenBank/DDBJ databases">
        <title>Draft genome sequence of Salinispora sp. 13K206.</title>
        <authorList>
            <person name="Sahin N."/>
            <person name="Saygin H."/>
            <person name="Ay H."/>
        </authorList>
    </citation>
    <scope>NUCLEOTIDE SEQUENCE [LARGE SCALE GENOMIC DNA]</scope>
    <source>
        <strain evidence="9 10">13K206</strain>
    </source>
</reference>
<dbReference type="PANTHER" id="PTHR43507:SF1">
    <property type="entry name" value="NADH-UBIQUINONE OXIDOREDUCTASE CHAIN 4"/>
    <property type="match status" value="1"/>
</dbReference>
<evidence type="ECO:0000256" key="7">
    <source>
        <dbReference type="SAM" id="Phobius"/>
    </source>
</evidence>